<dbReference type="GO" id="GO:0016491">
    <property type="term" value="F:oxidoreductase activity"/>
    <property type="evidence" value="ECO:0007669"/>
    <property type="project" value="UniProtKB-KW"/>
</dbReference>
<dbReference type="InterPro" id="IPR002347">
    <property type="entry name" value="SDR_fam"/>
</dbReference>
<name>A0A9Q9EHJ1_9PEZI</name>
<dbReference type="PANTHER" id="PTHR43180">
    <property type="entry name" value="3-OXOACYL-(ACYL-CARRIER-PROTEIN) REDUCTASE (AFU_ORTHOLOGUE AFUA_6G11210)"/>
    <property type="match status" value="1"/>
</dbReference>
<reference evidence="4" key="1">
    <citation type="submission" date="2022-06" db="EMBL/GenBank/DDBJ databases">
        <title>Complete genome sequences of two strains of the flax pathogen Septoria linicola.</title>
        <authorList>
            <person name="Lapalu N."/>
            <person name="Simon A."/>
            <person name="Demenou B."/>
            <person name="Paumier D."/>
            <person name="Guillot M.-P."/>
            <person name="Gout L."/>
            <person name="Valade R."/>
        </authorList>
    </citation>
    <scope>NUCLEOTIDE SEQUENCE</scope>
    <source>
        <strain evidence="4">SE15195</strain>
    </source>
</reference>
<accession>A0A9Q9EHJ1</accession>
<keyword evidence="2" id="KW-0521">NADP</keyword>
<dbReference type="PRINTS" id="PR00081">
    <property type="entry name" value="GDHRDH"/>
</dbReference>
<dbReference type="PROSITE" id="PS00061">
    <property type="entry name" value="ADH_SHORT"/>
    <property type="match status" value="1"/>
</dbReference>
<gene>
    <name evidence="4" type="ORF">Slin15195_G033880</name>
</gene>
<evidence type="ECO:0000256" key="2">
    <source>
        <dbReference type="ARBA" id="ARBA00022857"/>
    </source>
</evidence>
<dbReference type="Proteomes" id="UP001056384">
    <property type="component" value="Chromosome 2"/>
</dbReference>
<proteinExistence type="inferred from homology"/>
<evidence type="ECO:0000256" key="1">
    <source>
        <dbReference type="ARBA" id="ARBA00006484"/>
    </source>
</evidence>
<dbReference type="SUPFAM" id="SSF51735">
    <property type="entry name" value="NAD(P)-binding Rossmann-fold domains"/>
    <property type="match status" value="1"/>
</dbReference>
<dbReference type="InterPro" id="IPR020904">
    <property type="entry name" value="Sc_DH/Rdtase_CS"/>
</dbReference>
<dbReference type="Pfam" id="PF00106">
    <property type="entry name" value="adh_short"/>
    <property type="match status" value="1"/>
</dbReference>
<protein>
    <submittedName>
        <fullName evidence="4">Short-chain dehydrogenase/reductase SDR, NAD(P)-binding domain superfamily</fullName>
    </submittedName>
</protein>
<dbReference type="EMBL" id="CP099419">
    <property type="protein sequence ID" value="USW50069.1"/>
    <property type="molecule type" value="Genomic_DNA"/>
</dbReference>
<evidence type="ECO:0000313" key="4">
    <source>
        <dbReference type="EMBL" id="USW50069.1"/>
    </source>
</evidence>
<keyword evidence="3" id="KW-0560">Oxidoreductase</keyword>
<sequence>MSINTSFTKHDAIPADTLPDVSSLSGKSVVLTGGASGIGEQYMRSFVKAGSFVTFSDLATERGEQLATELGAEHVAFVQGDVLNWKDQTTLFKAALEKSPSKTIDIVIANAGIGGKDDVLEHEEDESGDPIEPQLATLKVNTVGVFYTIKLALYYFPKQPEVGDRDRCIIITSSLSGYLDHKYAPQYNASKHGVRAIMKSLRRSGPEQKIRVNLIAPFIATRIAPQEMWDQVKASGIDFCDVEDAGIAAMHLASDKTINGRALAIVPKSLQKRGYYDLQRDDWDDGDYMSEWMRRI</sequence>
<organism evidence="4 5">
    <name type="scientific">Septoria linicola</name>
    <dbReference type="NCBI Taxonomy" id="215465"/>
    <lineage>
        <taxon>Eukaryota</taxon>
        <taxon>Fungi</taxon>
        <taxon>Dikarya</taxon>
        <taxon>Ascomycota</taxon>
        <taxon>Pezizomycotina</taxon>
        <taxon>Dothideomycetes</taxon>
        <taxon>Dothideomycetidae</taxon>
        <taxon>Mycosphaerellales</taxon>
        <taxon>Mycosphaerellaceae</taxon>
        <taxon>Septoria</taxon>
    </lineage>
</organism>
<evidence type="ECO:0000313" key="5">
    <source>
        <dbReference type="Proteomes" id="UP001056384"/>
    </source>
</evidence>
<comment type="similarity">
    <text evidence="1">Belongs to the short-chain dehydrogenases/reductases (SDR) family.</text>
</comment>
<dbReference type="PANTHER" id="PTHR43180:SF31">
    <property type="entry name" value="CHAIN DEHYDROGENASE_REDUCTASE, PUTATIVE (AFU_ORTHOLOGUE AFUA_2G16570)-RELATED"/>
    <property type="match status" value="1"/>
</dbReference>
<dbReference type="InterPro" id="IPR036291">
    <property type="entry name" value="NAD(P)-bd_dom_sf"/>
</dbReference>
<dbReference type="AlphaFoldDB" id="A0A9Q9EHJ1"/>
<dbReference type="Gene3D" id="3.40.50.720">
    <property type="entry name" value="NAD(P)-binding Rossmann-like Domain"/>
    <property type="match status" value="1"/>
</dbReference>
<evidence type="ECO:0000256" key="3">
    <source>
        <dbReference type="ARBA" id="ARBA00023002"/>
    </source>
</evidence>
<keyword evidence="5" id="KW-1185">Reference proteome</keyword>